<evidence type="ECO:0000256" key="1">
    <source>
        <dbReference type="ARBA" id="ARBA00010716"/>
    </source>
</evidence>
<feature type="non-terminal residue" evidence="4">
    <location>
        <position position="290"/>
    </location>
</feature>
<evidence type="ECO:0000313" key="5">
    <source>
        <dbReference type="Proteomes" id="UP000824037"/>
    </source>
</evidence>
<gene>
    <name evidence="4" type="ORF">H9815_12690</name>
</gene>
<dbReference type="Proteomes" id="UP000824037">
    <property type="component" value="Unassembled WGS sequence"/>
</dbReference>
<reference evidence="4" key="1">
    <citation type="journal article" date="2021" name="PeerJ">
        <title>Extensive microbial diversity within the chicken gut microbiome revealed by metagenomics and culture.</title>
        <authorList>
            <person name="Gilroy R."/>
            <person name="Ravi A."/>
            <person name="Getino M."/>
            <person name="Pursley I."/>
            <person name="Horton D.L."/>
            <person name="Alikhan N.F."/>
            <person name="Baker D."/>
            <person name="Gharbi K."/>
            <person name="Hall N."/>
            <person name="Watson M."/>
            <person name="Adriaenssens E.M."/>
            <person name="Foster-Nyarko E."/>
            <person name="Jarju S."/>
            <person name="Secka A."/>
            <person name="Antonio M."/>
            <person name="Oren A."/>
            <person name="Chaudhuri R.R."/>
            <person name="La Ragione R."/>
            <person name="Hildebrand F."/>
            <person name="Pallen M.J."/>
        </authorList>
    </citation>
    <scope>NUCLEOTIDE SEQUENCE</scope>
    <source>
        <strain evidence="4">ChiGjej4B4-7305</strain>
    </source>
</reference>
<dbReference type="PANTHER" id="PTHR11113">
    <property type="entry name" value="N-ACETYLGLUCOSAMINE-6-PHOSPHATE DEACETYLASE"/>
    <property type="match status" value="1"/>
</dbReference>
<accession>A0A9D2EFD5</accession>
<dbReference type="Pfam" id="PF01979">
    <property type="entry name" value="Amidohydro_1"/>
    <property type="match status" value="1"/>
</dbReference>
<dbReference type="InterPro" id="IPR006680">
    <property type="entry name" value="Amidohydro-rel"/>
</dbReference>
<evidence type="ECO:0000313" key="4">
    <source>
        <dbReference type="EMBL" id="HIZ36629.1"/>
    </source>
</evidence>
<protein>
    <submittedName>
        <fullName evidence="4">Amidohydrolase family protein</fullName>
    </submittedName>
</protein>
<evidence type="ECO:0000259" key="3">
    <source>
        <dbReference type="Pfam" id="PF01979"/>
    </source>
</evidence>
<dbReference type="GO" id="GO:0008448">
    <property type="term" value="F:N-acetylglucosamine-6-phosphate deacetylase activity"/>
    <property type="evidence" value="ECO:0007669"/>
    <property type="project" value="TreeGrafter"/>
</dbReference>
<organism evidence="4 5">
    <name type="scientific">Candidatus Ruania gallistercoris</name>
    <dbReference type="NCBI Taxonomy" id="2838746"/>
    <lineage>
        <taxon>Bacteria</taxon>
        <taxon>Bacillati</taxon>
        <taxon>Actinomycetota</taxon>
        <taxon>Actinomycetes</taxon>
        <taxon>Micrococcales</taxon>
        <taxon>Ruaniaceae</taxon>
        <taxon>Ruania</taxon>
    </lineage>
</organism>
<sequence>MEQLFRGRVITPEAEIADGVLVAGADGLISWVGPAEELPARWADQRPVAAPDRLLLPGLVDVHNHGGGGASFPDAGGRDEVEQAIAEHRRHGTTRMLASLVTAPDEVLLARAELLAPLVAAGEIEGVHAEGPFLAAARCGAQNPEFLRDGDPSLVSALAEALAGRLVTMTVAPDVPGNDEVIEALVAAGSLPSYGHTDADAAQMRSAVERGSGLLAGSGRRATVTHLCNGMAPMHHRTPGPVPVALAAAAAGELVVELVADGAHLHPELVRDVFTLVGAQNIALVTDAMA</sequence>
<reference evidence="4" key="2">
    <citation type="submission" date="2021-04" db="EMBL/GenBank/DDBJ databases">
        <authorList>
            <person name="Gilroy R."/>
        </authorList>
    </citation>
    <scope>NUCLEOTIDE SEQUENCE</scope>
    <source>
        <strain evidence="4">ChiGjej4B4-7305</strain>
    </source>
</reference>
<name>A0A9D2EFD5_9MICO</name>
<comment type="caution">
    <text evidence="4">The sequence shown here is derived from an EMBL/GenBank/DDBJ whole genome shotgun (WGS) entry which is preliminary data.</text>
</comment>
<dbReference type="InterPro" id="IPR011059">
    <property type="entry name" value="Metal-dep_hydrolase_composite"/>
</dbReference>
<dbReference type="EMBL" id="DXBY01000219">
    <property type="protein sequence ID" value="HIZ36629.1"/>
    <property type="molecule type" value="Genomic_DNA"/>
</dbReference>
<dbReference type="SUPFAM" id="SSF51338">
    <property type="entry name" value="Composite domain of metallo-dependent hydrolases"/>
    <property type="match status" value="1"/>
</dbReference>
<dbReference type="GO" id="GO:0006046">
    <property type="term" value="P:N-acetylglucosamine catabolic process"/>
    <property type="evidence" value="ECO:0007669"/>
    <property type="project" value="TreeGrafter"/>
</dbReference>
<dbReference type="SUPFAM" id="SSF51556">
    <property type="entry name" value="Metallo-dependent hydrolases"/>
    <property type="match status" value="1"/>
</dbReference>
<dbReference type="Gene3D" id="2.30.40.10">
    <property type="entry name" value="Urease, subunit C, domain 1"/>
    <property type="match status" value="1"/>
</dbReference>
<proteinExistence type="inferred from homology"/>
<dbReference type="PANTHER" id="PTHR11113:SF14">
    <property type="entry name" value="N-ACETYLGLUCOSAMINE-6-PHOSPHATE DEACETYLASE"/>
    <property type="match status" value="1"/>
</dbReference>
<keyword evidence="2" id="KW-0378">Hydrolase</keyword>
<feature type="domain" description="Amidohydrolase-related" evidence="3">
    <location>
        <begin position="55"/>
        <end position="197"/>
    </location>
</feature>
<evidence type="ECO:0000256" key="2">
    <source>
        <dbReference type="ARBA" id="ARBA00022801"/>
    </source>
</evidence>
<dbReference type="AlphaFoldDB" id="A0A9D2EFD5"/>
<dbReference type="Gene3D" id="3.20.20.140">
    <property type="entry name" value="Metal-dependent hydrolases"/>
    <property type="match status" value="1"/>
</dbReference>
<dbReference type="InterPro" id="IPR032466">
    <property type="entry name" value="Metal_Hydrolase"/>
</dbReference>
<comment type="similarity">
    <text evidence="1">Belongs to the metallo-dependent hydrolases superfamily. NagA family.</text>
</comment>